<dbReference type="eggNOG" id="ENOG502SSWY">
    <property type="taxonomic scope" value="Eukaryota"/>
</dbReference>
<name>M2MZA6_BAUPA</name>
<evidence type="ECO:0000256" key="1">
    <source>
        <dbReference type="SAM" id="MobiDB-lite"/>
    </source>
</evidence>
<evidence type="ECO:0000313" key="3">
    <source>
        <dbReference type="Proteomes" id="UP000011761"/>
    </source>
</evidence>
<dbReference type="Proteomes" id="UP000011761">
    <property type="component" value="Unassembled WGS sequence"/>
</dbReference>
<dbReference type="KEGG" id="bcom:BAUCODRAFT_79033"/>
<keyword evidence="3" id="KW-1185">Reference proteome</keyword>
<dbReference type="EMBL" id="KB445563">
    <property type="protein sequence ID" value="EMC91665.1"/>
    <property type="molecule type" value="Genomic_DNA"/>
</dbReference>
<organism evidence="2 3">
    <name type="scientific">Baudoinia panamericana (strain UAMH 10762)</name>
    <name type="common">Angels' share fungus</name>
    <name type="synonym">Baudoinia compniacensis (strain UAMH 10762)</name>
    <dbReference type="NCBI Taxonomy" id="717646"/>
    <lineage>
        <taxon>Eukaryota</taxon>
        <taxon>Fungi</taxon>
        <taxon>Dikarya</taxon>
        <taxon>Ascomycota</taxon>
        <taxon>Pezizomycotina</taxon>
        <taxon>Dothideomycetes</taxon>
        <taxon>Dothideomycetidae</taxon>
        <taxon>Mycosphaerellales</taxon>
        <taxon>Teratosphaeriaceae</taxon>
        <taxon>Baudoinia</taxon>
    </lineage>
</organism>
<dbReference type="STRING" id="717646.M2MZA6"/>
<evidence type="ECO:0000313" key="2">
    <source>
        <dbReference type="EMBL" id="EMC91665.1"/>
    </source>
</evidence>
<proteinExistence type="predicted"/>
<dbReference type="OMA" id="RIHYGAY"/>
<dbReference type="GeneID" id="19117232"/>
<dbReference type="HOGENOM" id="CLU_1219506_0_0_1"/>
<evidence type="ECO:0008006" key="4">
    <source>
        <dbReference type="Google" id="ProtNLM"/>
    </source>
</evidence>
<feature type="region of interest" description="Disordered" evidence="1">
    <location>
        <begin position="208"/>
        <end position="227"/>
    </location>
</feature>
<dbReference type="OrthoDB" id="5313288at2759"/>
<sequence>MELTVESKDYLTALPAELLYSIFDYLVPSHQPDNAFHPGIPKPQPLHELGKLLYVSQSLHSHVNSWAEHFHRAHQSTMRLRLTKTINARQKRFYFHKVQKWASRHCIFCGKTSRRSAILASSLKCCAKCDKQRWPEKITKTDAKAEFDLRNHQLQPHLHPRFAHINGLPRVRYGTYFTSNIATTMFVRSDVKRLAEFIHGDLVTHKQRKKAEAVERERRRAERGMRR</sequence>
<dbReference type="AlphaFoldDB" id="M2MZA6"/>
<accession>M2MZA6</accession>
<protein>
    <recommendedName>
        <fullName evidence="4">F-box domain-containing protein</fullName>
    </recommendedName>
</protein>
<dbReference type="RefSeq" id="XP_007681024.1">
    <property type="nucleotide sequence ID" value="XM_007682834.1"/>
</dbReference>
<gene>
    <name evidence="2" type="ORF">BAUCODRAFT_79033</name>
</gene>
<reference evidence="2 3" key="1">
    <citation type="journal article" date="2012" name="PLoS Pathog.">
        <title>Diverse lifestyles and strategies of plant pathogenesis encoded in the genomes of eighteen Dothideomycetes fungi.</title>
        <authorList>
            <person name="Ohm R.A."/>
            <person name="Feau N."/>
            <person name="Henrissat B."/>
            <person name="Schoch C.L."/>
            <person name="Horwitz B.A."/>
            <person name="Barry K.W."/>
            <person name="Condon B.J."/>
            <person name="Copeland A.C."/>
            <person name="Dhillon B."/>
            <person name="Glaser F."/>
            <person name="Hesse C.N."/>
            <person name="Kosti I."/>
            <person name="LaButti K."/>
            <person name="Lindquist E.A."/>
            <person name="Lucas S."/>
            <person name="Salamov A.A."/>
            <person name="Bradshaw R.E."/>
            <person name="Ciuffetti L."/>
            <person name="Hamelin R.C."/>
            <person name="Kema G.H.J."/>
            <person name="Lawrence C."/>
            <person name="Scott J.A."/>
            <person name="Spatafora J.W."/>
            <person name="Turgeon B.G."/>
            <person name="de Wit P.J.G.M."/>
            <person name="Zhong S."/>
            <person name="Goodwin S.B."/>
            <person name="Grigoriev I.V."/>
        </authorList>
    </citation>
    <scope>NUCLEOTIDE SEQUENCE [LARGE SCALE GENOMIC DNA]</scope>
    <source>
        <strain evidence="2 3">UAMH 10762</strain>
    </source>
</reference>